<dbReference type="GO" id="GO:0006508">
    <property type="term" value="P:proteolysis"/>
    <property type="evidence" value="ECO:0007669"/>
    <property type="project" value="UniProtKB-KW"/>
</dbReference>
<dbReference type="PROSITE" id="PS51892">
    <property type="entry name" value="SUBTILASE"/>
    <property type="match status" value="1"/>
</dbReference>
<dbReference type="STRING" id="1520.LF65_02014"/>
<dbReference type="InterPro" id="IPR015500">
    <property type="entry name" value="Peptidase_S8_subtilisin-rel"/>
</dbReference>
<feature type="active site" description="Charge relay system" evidence="5">
    <location>
        <position position="112"/>
    </location>
</feature>
<evidence type="ECO:0000313" key="7">
    <source>
        <dbReference type="EMBL" id="AJG98612.1"/>
    </source>
</evidence>
<dbReference type="InterPro" id="IPR036852">
    <property type="entry name" value="Peptidase_S8/S53_dom_sf"/>
</dbReference>
<reference evidence="8" key="1">
    <citation type="submission" date="2014-12" db="EMBL/GenBank/DDBJ databases">
        <title>Genome sequence of Clostridium beijerinckii strain 59B.</title>
        <authorList>
            <person name="Little G.T."/>
            <person name="Minton N.P."/>
        </authorList>
    </citation>
    <scope>NUCLEOTIDE SEQUENCE [LARGE SCALE GENOMIC DNA]</scope>
    <source>
        <strain evidence="8">59B</strain>
    </source>
</reference>
<evidence type="ECO:0000256" key="4">
    <source>
        <dbReference type="ARBA" id="ARBA00022825"/>
    </source>
</evidence>
<accession>A0A0B5QKZ5</accession>
<dbReference type="Gene3D" id="3.40.50.200">
    <property type="entry name" value="Peptidase S8/S53 domain"/>
    <property type="match status" value="1"/>
</dbReference>
<dbReference type="GO" id="GO:0004252">
    <property type="term" value="F:serine-type endopeptidase activity"/>
    <property type="evidence" value="ECO:0007669"/>
    <property type="project" value="UniProtKB-UniRule"/>
</dbReference>
<feature type="domain" description="Peptidase S8/S53" evidence="6">
    <location>
        <begin position="446"/>
        <end position="566"/>
    </location>
</feature>
<feature type="domain" description="Peptidase S8/S53" evidence="6">
    <location>
        <begin position="103"/>
        <end position="308"/>
    </location>
</feature>
<dbReference type="KEGG" id="cbei:LF65_02014"/>
<gene>
    <name evidence="7" type="ORF">LF65_02014</name>
</gene>
<evidence type="ECO:0000256" key="5">
    <source>
        <dbReference type="PROSITE-ProRule" id="PRU01240"/>
    </source>
</evidence>
<keyword evidence="3 5" id="KW-0378">Hydrolase</keyword>
<dbReference type="InterPro" id="IPR050131">
    <property type="entry name" value="Peptidase_S8_subtilisin-like"/>
</dbReference>
<dbReference type="InterPro" id="IPR017310">
    <property type="entry name" value="Pept_S8A_subtilisin_clostridia"/>
</dbReference>
<dbReference type="SUPFAM" id="SSF52743">
    <property type="entry name" value="Subtilisin-like"/>
    <property type="match status" value="1"/>
</dbReference>
<dbReference type="Proteomes" id="UP000031866">
    <property type="component" value="Chromosome"/>
</dbReference>
<comment type="similarity">
    <text evidence="1 5">Belongs to the peptidase S8 family.</text>
</comment>
<dbReference type="OrthoDB" id="2744137at2"/>
<dbReference type="PANTHER" id="PTHR43806">
    <property type="entry name" value="PEPTIDASE S8"/>
    <property type="match status" value="1"/>
</dbReference>
<dbReference type="InterPro" id="IPR000209">
    <property type="entry name" value="Peptidase_S8/S53_dom"/>
</dbReference>
<proteinExistence type="inferred from homology"/>
<dbReference type="Gene3D" id="2.60.120.1290">
    <property type="match status" value="1"/>
</dbReference>
<dbReference type="InterPro" id="IPR034045">
    <property type="entry name" value="Pep_S8_CspA-like"/>
</dbReference>
<feature type="active site" description="Charge relay system" evidence="5">
    <location>
        <position position="511"/>
    </location>
</feature>
<organism evidence="7 8">
    <name type="scientific">Clostridium beijerinckii</name>
    <name type="common">Clostridium MP</name>
    <dbReference type="NCBI Taxonomy" id="1520"/>
    <lineage>
        <taxon>Bacteria</taxon>
        <taxon>Bacillati</taxon>
        <taxon>Bacillota</taxon>
        <taxon>Clostridia</taxon>
        <taxon>Eubacteriales</taxon>
        <taxon>Clostridiaceae</taxon>
        <taxon>Clostridium</taxon>
    </lineage>
</organism>
<dbReference type="PRINTS" id="PR00723">
    <property type="entry name" value="SUBTILISIN"/>
</dbReference>
<dbReference type="AlphaFoldDB" id="A0A0B5QKZ5"/>
<keyword evidence="4 5" id="KW-0720">Serine protease</keyword>
<feature type="active site" description="Charge relay system" evidence="5">
    <location>
        <position position="186"/>
    </location>
</feature>
<keyword evidence="2 5" id="KW-0645">Protease</keyword>
<dbReference type="PIRSF" id="PIRSF037894">
    <property type="entry name" value="Subtilisin_rel_CspABC"/>
    <property type="match status" value="1"/>
</dbReference>
<evidence type="ECO:0000256" key="3">
    <source>
        <dbReference type="ARBA" id="ARBA00022801"/>
    </source>
</evidence>
<dbReference type="Pfam" id="PF00082">
    <property type="entry name" value="Peptidase_S8"/>
    <property type="match status" value="2"/>
</dbReference>
<evidence type="ECO:0000259" key="6">
    <source>
        <dbReference type="Pfam" id="PF00082"/>
    </source>
</evidence>
<dbReference type="RefSeq" id="WP_041895889.1">
    <property type="nucleotide sequence ID" value="NZ_CP010086.2"/>
</dbReference>
<evidence type="ECO:0000313" key="8">
    <source>
        <dbReference type="Proteomes" id="UP000031866"/>
    </source>
</evidence>
<evidence type="ECO:0000256" key="2">
    <source>
        <dbReference type="ARBA" id="ARBA00022670"/>
    </source>
</evidence>
<sequence>MKKNILMERIFHDINYDNYVVQYQGDIEAEISKIPDYYVTVINDRYAVVSVKKDVEINMGNEPYISSIVYVIPAEFYTLQDISPVDASQASFLQTGSQLNLTGKGVNVAIIDSGIDYLSEEFMNANGETRIENIWDQTLISNAENGSESVPFGVLFDRNKINGAIRASREGGSPDDIVPSRDEIGHGTNMAGIIGASGKNPNLRGVAPDCNFVVVKLIRDFSYEVQFPDVIVPVFNITAIFAALQYVYEYALTTNKPMVIYFPLGSSLGNHKGEGILEDFIDAISSNGGIAVVTGTGNQRDAGGHTSGSVTQIVGVQSPGAGVAELEASPEQKNIWVQIWADLPNIMTVEIVSPSGESSGILSLIINYTINHTFIFEKTSIRVNFYFPEEVTGDELIRIRFYNLQPGIWRIRIQANYISNGRFNAWIPQKGLTVGDTRFSFSDPFGTITNPGNSIYAITVAAYNQNNNNIVDFSGMAFLESYTDRIDVAAGGINALTVAPNNTTAVVSGTSVSAAVVSGVCAMLFQWGIVNGNEPNMYAQTIKAYLAKGAMARSGDITPNPYWGYGILNVPRIFENMT</sequence>
<dbReference type="EMBL" id="CP010086">
    <property type="protein sequence ID" value="AJG98612.1"/>
    <property type="molecule type" value="Genomic_DNA"/>
</dbReference>
<protein>
    <submittedName>
        <fullName evidence="7">Peptidase S8</fullName>
    </submittedName>
</protein>
<dbReference type="PANTHER" id="PTHR43806:SF11">
    <property type="entry name" value="CEREVISIN-RELATED"/>
    <property type="match status" value="1"/>
</dbReference>
<evidence type="ECO:0000256" key="1">
    <source>
        <dbReference type="ARBA" id="ARBA00011073"/>
    </source>
</evidence>
<dbReference type="CDD" id="cd07478">
    <property type="entry name" value="Peptidases_S8_CspA-like"/>
    <property type="match status" value="1"/>
</dbReference>
<name>A0A0B5QKZ5_CLOBE</name>